<dbReference type="PROSITE" id="PS51318">
    <property type="entry name" value="TAT"/>
    <property type="match status" value="1"/>
</dbReference>
<protein>
    <recommendedName>
        <fullName evidence="4">TAT (Twin-arginine translocation) pathway signal sequence</fullName>
    </recommendedName>
</protein>
<feature type="compositionally biased region" description="Acidic residues" evidence="1">
    <location>
        <begin position="306"/>
        <end position="318"/>
    </location>
</feature>
<evidence type="ECO:0008006" key="4">
    <source>
        <dbReference type="Google" id="ProtNLM"/>
    </source>
</evidence>
<accession>A0ABD5VFA6</accession>
<feature type="region of interest" description="Disordered" evidence="1">
    <location>
        <begin position="250"/>
        <end position="274"/>
    </location>
</feature>
<feature type="compositionally biased region" description="Low complexity" evidence="1">
    <location>
        <begin position="29"/>
        <end position="65"/>
    </location>
</feature>
<feature type="compositionally biased region" description="Basic residues" evidence="1">
    <location>
        <begin position="16"/>
        <end position="26"/>
    </location>
</feature>
<dbReference type="RefSeq" id="WP_336348570.1">
    <property type="nucleotide sequence ID" value="NZ_JAZAQL010000001.1"/>
</dbReference>
<reference evidence="2 3" key="1">
    <citation type="journal article" date="2019" name="Int. J. Syst. Evol. Microbiol.">
        <title>The Global Catalogue of Microorganisms (GCM) 10K type strain sequencing project: providing services to taxonomists for standard genome sequencing and annotation.</title>
        <authorList>
            <consortium name="The Broad Institute Genomics Platform"/>
            <consortium name="The Broad Institute Genome Sequencing Center for Infectious Disease"/>
            <person name="Wu L."/>
            <person name="Ma J."/>
        </authorList>
    </citation>
    <scope>NUCLEOTIDE SEQUENCE [LARGE SCALE GENOMIC DNA]</scope>
    <source>
        <strain evidence="2 3">GX26</strain>
    </source>
</reference>
<evidence type="ECO:0000313" key="2">
    <source>
        <dbReference type="EMBL" id="MFC6951541.1"/>
    </source>
</evidence>
<feature type="region of interest" description="Disordered" evidence="1">
    <location>
        <begin position="1"/>
        <end position="70"/>
    </location>
</feature>
<evidence type="ECO:0000256" key="1">
    <source>
        <dbReference type="SAM" id="MobiDB-lite"/>
    </source>
</evidence>
<dbReference type="Proteomes" id="UP001596395">
    <property type="component" value="Unassembled WGS sequence"/>
</dbReference>
<comment type="caution">
    <text evidence="2">The sequence shown here is derived from an EMBL/GenBank/DDBJ whole genome shotgun (WGS) entry which is preliminary data.</text>
</comment>
<name>A0ABD5VFA6_9EURY</name>
<sequence length="331" mass="36236">MSRGDSGTDDGGSRTTSKRGVSRRRLLQVAGTSVGAASVVASSSGSARRDAAGTTAPTASDSTAPRSLDVDCPDATVEPSVTHYDHSLHDVCSDGHPETRKLQYRVRTALESQYPTVGALIDDGFVPYFDFFVEDVVYSHWLKPAYVADDGVVDPSRPESVLVDHEYWRPMGVMFVATPDGERLDPPPSTYETSDGSCTPWHAHVGVPGRYAWAKFRAADGLAFEWPCRTPWMLHVWSYADEAVYGHGAPADRGGAPAEPAGFETDADPETDRLAPEHLPDALRERCRERWGGVAEKWGDTWADAWDDATEDDDDAGDDSGWGWEWNVDDW</sequence>
<feature type="compositionally biased region" description="Low complexity" evidence="1">
    <location>
        <begin position="319"/>
        <end position="331"/>
    </location>
</feature>
<dbReference type="EMBL" id="JBHSXN010000001">
    <property type="protein sequence ID" value="MFC6951541.1"/>
    <property type="molecule type" value="Genomic_DNA"/>
</dbReference>
<feature type="region of interest" description="Disordered" evidence="1">
    <location>
        <begin position="306"/>
        <end position="331"/>
    </location>
</feature>
<proteinExistence type="predicted"/>
<gene>
    <name evidence="2" type="ORF">ACFQGB_01575</name>
</gene>
<organism evidence="2 3">
    <name type="scientific">Halorubellus litoreus</name>
    <dbReference type="NCBI Taxonomy" id="755308"/>
    <lineage>
        <taxon>Archaea</taxon>
        <taxon>Methanobacteriati</taxon>
        <taxon>Methanobacteriota</taxon>
        <taxon>Stenosarchaea group</taxon>
        <taxon>Halobacteria</taxon>
        <taxon>Halobacteriales</taxon>
        <taxon>Halorubellaceae</taxon>
        <taxon>Halorubellus</taxon>
    </lineage>
</organism>
<keyword evidence="3" id="KW-1185">Reference proteome</keyword>
<dbReference type="AlphaFoldDB" id="A0ABD5VFA6"/>
<dbReference type="InterPro" id="IPR006311">
    <property type="entry name" value="TAT_signal"/>
</dbReference>
<evidence type="ECO:0000313" key="3">
    <source>
        <dbReference type="Proteomes" id="UP001596395"/>
    </source>
</evidence>